<dbReference type="GO" id="GO:0008270">
    <property type="term" value="F:zinc ion binding"/>
    <property type="evidence" value="ECO:0007669"/>
    <property type="project" value="UniProtKB-KW"/>
</dbReference>
<keyword evidence="2" id="KW-0677">Repeat</keyword>
<dbReference type="Proteomes" id="UP000261480">
    <property type="component" value="Unplaced"/>
</dbReference>
<evidence type="ECO:0000313" key="9">
    <source>
        <dbReference type="Ensembl" id="ENSPMEP00000020788.1"/>
    </source>
</evidence>
<dbReference type="GO" id="GO:0000981">
    <property type="term" value="F:DNA-binding transcription factor activity, RNA polymerase II-specific"/>
    <property type="evidence" value="ECO:0007669"/>
    <property type="project" value="TreeGrafter"/>
</dbReference>
<dbReference type="STRING" id="48701.ENSPMEP00000020788"/>
<keyword evidence="1" id="KW-0479">Metal-binding</keyword>
<keyword evidence="3 6" id="KW-0863">Zinc-finger</keyword>
<dbReference type="InterPro" id="IPR036236">
    <property type="entry name" value="Znf_C2H2_sf"/>
</dbReference>
<dbReference type="PROSITE" id="PS50157">
    <property type="entry name" value="ZINC_FINGER_C2H2_2"/>
    <property type="match status" value="1"/>
</dbReference>
<keyword evidence="4" id="KW-0862">Zinc</keyword>
<evidence type="ECO:0000256" key="1">
    <source>
        <dbReference type="ARBA" id="ARBA00022723"/>
    </source>
</evidence>
<evidence type="ECO:0000256" key="2">
    <source>
        <dbReference type="ARBA" id="ARBA00022737"/>
    </source>
</evidence>
<dbReference type="Ensembl" id="ENSPMET00000035225.1">
    <property type="protein sequence ID" value="ENSPMEP00000020788.1"/>
    <property type="gene ID" value="ENSPMEG00000024003.1"/>
</dbReference>
<evidence type="ECO:0000256" key="5">
    <source>
        <dbReference type="ARBA" id="ARBA00023242"/>
    </source>
</evidence>
<dbReference type="PANTHER" id="PTHR23235:SF142">
    <property type="entry name" value="ZINC FINGER PROTEIN 384"/>
    <property type="match status" value="1"/>
</dbReference>
<feature type="domain" description="C2H2-type" evidence="8">
    <location>
        <begin position="85"/>
        <end position="112"/>
    </location>
</feature>
<dbReference type="InterPro" id="IPR013087">
    <property type="entry name" value="Znf_C2H2_type"/>
</dbReference>
<name>A0A3B3Y0V4_9TELE</name>
<keyword evidence="10" id="KW-1185">Reference proteome</keyword>
<evidence type="ECO:0000256" key="6">
    <source>
        <dbReference type="PROSITE-ProRule" id="PRU00042"/>
    </source>
</evidence>
<evidence type="ECO:0000256" key="7">
    <source>
        <dbReference type="SAM" id="MobiDB-lite"/>
    </source>
</evidence>
<accession>A0A3B3Y0V4</accession>
<dbReference type="FunFam" id="3.30.160.60:FF:002343">
    <property type="entry name" value="Zinc finger protein 33A"/>
    <property type="match status" value="1"/>
</dbReference>
<evidence type="ECO:0000313" key="10">
    <source>
        <dbReference type="Proteomes" id="UP000261480"/>
    </source>
</evidence>
<dbReference type="Gene3D" id="3.30.160.60">
    <property type="entry name" value="Classic Zinc Finger"/>
    <property type="match status" value="1"/>
</dbReference>
<dbReference type="PROSITE" id="PS00028">
    <property type="entry name" value="ZINC_FINGER_C2H2_1"/>
    <property type="match status" value="1"/>
</dbReference>
<organism evidence="9 10">
    <name type="scientific">Poecilia mexicana</name>
    <dbReference type="NCBI Taxonomy" id="48701"/>
    <lineage>
        <taxon>Eukaryota</taxon>
        <taxon>Metazoa</taxon>
        <taxon>Chordata</taxon>
        <taxon>Craniata</taxon>
        <taxon>Vertebrata</taxon>
        <taxon>Euteleostomi</taxon>
        <taxon>Actinopterygii</taxon>
        <taxon>Neopterygii</taxon>
        <taxon>Teleostei</taxon>
        <taxon>Neoteleostei</taxon>
        <taxon>Acanthomorphata</taxon>
        <taxon>Ovalentaria</taxon>
        <taxon>Atherinomorphae</taxon>
        <taxon>Cyprinodontiformes</taxon>
        <taxon>Poeciliidae</taxon>
        <taxon>Poeciliinae</taxon>
        <taxon>Poecilia</taxon>
    </lineage>
</organism>
<evidence type="ECO:0000256" key="3">
    <source>
        <dbReference type="ARBA" id="ARBA00022771"/>
    </source>
</evidence>
<dbReference type="AlphaFoldDB" id="A0A3B3Y0V4"/>
<protein>
    <recommendedName>
        <fullName evidence="8">C2H2-type domain-containing protein</fullName>
    </recommendedName>
</protein>
<evidence type="ECO:0000259" key="8">
    <source>
        <dbReference type="PROSITE" id="PS50157"/>
    </source>
</evidence>
<dbReference type="GO" id="GO:0000978">
    <property type="term" value="F:RNA polymerase II cis-regulatory region sequence-specific DNA binding"/>
    <property type="evidence" value="ECO:0007669"/>
    <property type="project" value="TreeGrafter"/>
</dbReference>
<evidence type="ECO:0000256" key="4">
    <source>
        <dbReference type="ARBA" id="ARBA00022833"/>
    </source>
</evidence>
<reference evidence="9" key="1">
    <citation type="submission" date="2025-08" db="UniProtKB">
        <authorList>
            <consortium name="Ensembl"/>
        </authorList>
    </citation>
    <scope>IDENTIFICATION</scope>
</reference>
<dbReference type="SUPFAM" id="SSF57667">
    <property type="entry name" value="beta-beta-alpha zinc fingers"/>
    <property type="match status" value="1"/>
</dbReference>
<proteinExistence type="predicted"/>
<keyword evidence="5" id="KW-0539">Nucleus</keyword>
<reference evidence="9" key="2">
    <citation type="submission" date="2025-09" db="UniProtKB">
        <authorList>
            <consortium name="Ensembl"/>
        </authorList>
    </citation>
    <scope>IDENTIFICATION</scope>
</reference>
<feature type="region of interest" description="Disordered" evidence="7">
    <location>
        <begin position="35"/>
        <end position="64"/>
    </location>
</feature>
<sequence length="179" mass="20220">MTEISNIRHVLKQTGSFLLDIGFILGQMEPEPTGIQLISRKPPEPENVDQSGSGEEHSQELTLSEGRNHSYLSIHLRLHTREKPFSCPTCRKHFSLKSHVTRHLRTHTGEKPLRYLPDLRESLQPALQPALPHVDTHRQVVPLPHLWENLTLKSVLPFSCSSLLPPLGETCCVRVTAPL</sequence>
<dbReference type="PANTHER" id="PTHR23235">
    <property type="entry name" value="KRUEPPEL-LIKE TRANSCRIPTION FACTOR"/>
    <property type="match status" value="1"/>
</dbReference>